<dbReference type="GO" id="GO:0010008">
    <property type="term" value="C:endosome membrane"/>
    <property type="evidence" value="ECO:0007669"/>
    <property type="project" value="UniProtKB-SubCell"/>
</dbReference>
<keyword evidence="21" id="KW-0325">Glycoprotein</keyword>
<dbReference type="InterPro" id="IPR013098">
    <property type="entry name" value="Ig_I-set"/>
</dbReference>
<dbReference type="InterPro" id="IPR013151">
    <property type="entry name" value="Immunoglobulin_dom"/>
</dbReference>
<feature type="chain" id="PRO_5034959352" description="Tyrosine-protein kinase receptor" evidence="30">
    <location>
        <begin position="29"/>
        <end position="800"/>
    </location>
</feature>
<dbReference type="GO" id="GO:0030154">
    <property type="term" value="P:cell differentiation"/>
    <property type="evidence" value="ECO:0007669"/>
    <property type="project" value="UniProtKB-KW"/>
</dbReference>
<dbReference type="FunFam" id="3.80.10.10:FF:000035">
    <property type="entry name" value="Tyrosine-protein kinase receptor"/>
    <property type="match status" value="1"/>
</dbReference>
<dbReference type="GeneTree" id="ENSGT00940000155645"/>
<reference evidence="33" key="3">
    <citation type="submission" date="2025-09" db="UniProtKB">
        <authorList>
            <consortium name="Ensembl"/>
        </authorList>
    </citation>
    <scope>IDENTIFICATION</scope>
</reference>
<dbReference type="GO" id="GO:0007399">
    <property type="term" value="P:nervous system development"/>
    <property type="evidence" value="ECO:0007669"/>
    <property type="project" value="UniProtKB-KW"/>
</dbReference>
<feature type="site" description="Interaction with SHC1" evidence="26">
    <location>
        <position position="483"/>
    </location>
</feature>
<accession>A0A8C9V7H9</accession>
<dbReference type="FunFam" id="1.10.510.10:FF:000034">
    <property type="entry name" value="Tyrosine-protein kinase receptor"/>
    <property type="match status" value="1"/>
</dbReference>
<feature type="binding site" evidence="25">
    <location>
        <begin position="511"/>
        <end position="519"/>
    </location>
    <ligand>
        <name>ATP</name>
        <dbReference type="ChEBI" id="CHEBI:30616"/>
    </ligand>
</feature>
<reference evidence="33 34" key="1">
    <citation type="submission" date="2019-04" db="EMBL/GenBank/DDBJ databases">
        <authorList>
            <consortium name="Wellcome Sanger Institute Data Sharing"/>
        </authorList>
    </citation>
    <scope>NUCLEOTIDE SEQUENCE [LARGE SCALE GENOMIC DNA]</scope>
</reference>
<keyword evidence="9 30" id="KW-0732">Signal</keyword>
<evidence type="ECO:0000256" key="14">
    <source>
        <dbReference type="ARBA" id="ARBA00022840"/>
    </source>
</evidence>
<evidence type="ECO:0000256" key="4">
    <source>
        <dbReference type="ARBA" id="ARBA00022475"/>
    </source>
</evidence>
<dbReference type="GO" id="GO:0010976">
    <property type="term" value="P:positive regulation of neuron projection development"/>
    <property type="evidence" value="ECO:0007669"/>
    <property type="project" value="TreeGrafter"/>
</dbReference>
<dbReference type="InterPro" id="IPR003599">
    <property type="entry name" value="Ig_sub"/>
</dbReference>
<keyword evidence="12" id="KW-0418">Kinase</keyword>
<keyword evidence="8 28" id="KW-0812">Transmembrane</keyword>
<keyword evidence="5 28" id="KW-0597">Phosphoprotein</keyword>
<dbReference type="SUPFAM" id="SSF48726">
    <property type="entry name" value="Immunoglobulin"/>
    <property type="match status" value="2"/>
</dbReference>
<keyword evidence="22" id="KW-0393">Immunoglobulin domain</keyword>
<evidence type="ECO:0000256" key="21">
    <source>
        <dbReference type="ARBA" id="ARBA00023180"/>
    </source>
</evidence>
<evidence type="ECO:0000256" key="8">
    <source>
        <dbReference type="ARBA" id="ARBA00022692"/>
    </source>
</evidence>
<dbReference type="InterPro" id="IPR020777">
    <property type="entry name" value="NTRK"/>
</dbReference>
<dbReference type="SUPFAM" id="SSF52058">
    <property type="entry name" value="L domain-like"/>
    <property type="match status" value="1"/>
</dbReference>
<evidence type="ECO:0000256" key="17">
    <source>
        <dbReference type="ARBA" id="ARBA00023136"/>
    </source>
</evidence>
<protein>
    <recommendedName>
        <fullName evidence="28">Tyrosine-protein kinase receptor</fullName>
        <ecNumber evidence="28">2.7.10.1</ecNumber>
    </recommendedName>
</protein>
<evidence type="ECO:0000256" key="2">
    <source>
        <dbReference type="ARBA" id="ARBA00004530"/>
    </source>
</evidence>
<organism evidence="33 34">
    <name type="scientific">Scleropages formosus</name>
    <name type="common">Asian bonytongue</name>
    <name type="synonym">Osteoglossum formosum</name>
    <dbReference type="NCBI Taxonomy" id="113540"/>
    <lineage>
        <taxon>Eukaryota</taxon>
        <taxon>Metazoa</taxon>
        <taxon>Chordata</taxon>
        <taxon>Craniata</taxon>
        <taxon>Vertebrata</taxon>
        <taxon>Euteleostomi</taxon>
        <taxon>Actinopterygii</taxon>
        <taxon>Neopterygii</taxon>
        <taxon>Teleostei</taxon>
        <taxon>Osteoglossocephala</taxon>
        <taxon>Osteoglossomorpha</taxon>
        <taxon>Osteoglossiformes</taxon>
        <taxon>Osteoglossidae</taxon>
        <taxon>Scleropages</taxon>
    </lineage>
</organism>
<evidence type="ECO:0000256" key="24">
    <source>
        <dbReference type="PIRSR" id="PIRSR620777-50"/>
    </source>
</evidence>
<dbReference type="InterPro" id="IPR011009">
    <property type="entry name" value="Kinase-like_dom_sf"/>
</dbReference>
<dbReference type="InterPro" id="IPR017441">
    <property type="entry name" value="Protein_kinase_ATP_BS"/>
</dbReference>
<keyword evidence="18" id="KW-0829">Tyrosine-protein kinase</keyword>
<dbReference type="PANTHER" id="PTHR24416:SF66">
    <property type="entry name" value="NT-3 GROWTH FACTOR RECEPTOR"/>
    <property type="match status" value="1"/>
</dbReference>
<evidence type="ECO:0000256" key="22">
    <source>
        <dbReference type="ARBA" id="ARBA00023319"/>
    </source>
</evidence>
<keyword evidence="3" id="KW-0217">Developmental protein</keyword>
<evidence type="ECO:0000256" key="30">
    <source>
        <dbReference type="SAM" id="SignalP"/>
    </source>
</evidence>
<dbReference type="InterPro" id="IPR032675">
    <property type="entry name" value="LRR_dom_sf"/>
</dbReference>
<dbReference type="Pfam" id="PF07679">
    <property type="entry name" value="I-set"/>
    <property type="match status" value="1"/>
</dbReference>
<evidence type="ECO:0000256" key="5">
    <source>
        <dbReference type="ARBA" id="ARBA00022553"/>
    </source>
</evidence>
<evidence type="ECO:0000259" key="32">
    <source>
        <dbReference type="PROSITE" id="PS50835"/>
    </source>
</evidence>
<dbReference type="PRINTS" id="PR01939">
    <property type="entry name" value="NTKRECEPTOR"/>
</dbReference>
<keyword evidence="16 29" id="KW-1133">Transmembrane helix</keyword>
<comment type="subcellular location">
    <subcellularLocation>
        <location evidence="1">Cell membrane</location>
        <topology evidence="1">Single-pass type I membrane protein</topology>
    </subcellularLocation>
    <subcellularLocation>
        <location evidence="2">Endosome membrane</location>
        <topology evidence="2">Single-pass type I membrane protein</topology>
    </subcellularLocation>
</comment>
<comment type="similarity">
    <text evidence="28">Belongs to the protein kinase superfamily. Tyr protein kinase family. Insulin receptor subfamily.</text>
</comment>
<feature type="site" description="Interaction with PLCG1" evidence="26">
    <location>
        <position position="795"/>
    </location>
</feature>
<dbReference type="Gene3D" id="1.10.510.10">
    <property type="entry name" value="Transferase(Phosphotransferase) domain 1"/>
    <property type="match status" value="1"/>
</dbReference>
<dbReference type="FunFam" id="2.60.40.10:FF:002811">
    <property type="entry name" value="Tyrosine-protein kinase receptor"/>
    <property type="match status" value="1"/>
</dbReference>
<keyword evidence="4" id="KW-1003">Cell membrane</keyword>
<evidence type="ECO:0000313" key="33">
    <source>
        <dbReference type="Ensembl" id="ENSSFOP00015029647.2"/>
    </source>
</evidence>
<gene>
    <name evidence="33" type="primary">NTRK3</name>
    <name evidence="33" type="synonym">LOC108940786</name>
</gene>
<dbReference type="SUPFAM" id="SSF56112">
    <property type="entry name" value="Protein kinase-like (PK-like)"/>
    <property type="match status" value="1"/>
</dbReference>
<dbReference type="InterPro" id="IPR031635">
    <property type="entry name" value="NTRK_LRRCT"/>
</dbReference>
<dbReference type="GO" id="GO:0043235">
    <property type="term" value="C:receptor complex"/>
    <property type="evidence" value="ECO:0007669"/>
    <property type="project" value="TreeGrafter"/>
</dbReference>
<evidence type="ECO:0000256" key="27">
    <source>
        <dbReference type="PROSITE-ProRule" id="PRU10141"/>
    </source>
</evidence>
<dbReference type="Pfam" id="PF13855">
    <property type="entry name" value="LRR_8"/>
    <property type="match status" value="1"/>
</dbReference>
<dbReference type="PROSITE" id="PS00109">
    <property type="entry name" value="PROTEIN_KINASE_TYR"/>
    <property type="match status" value="1"/>
</dbReference>
<comment type="catalytic activity">
    <reaction evidence="23 28">
        <text>L-tyrosyl-[protein] + ATP = O-phospho-L-tyrosyl-[protein] + ADP + H(+)</text>
        <dbReference type="Rhea" id="RHEA:10596"/>
        <dbReference type="Rhea" id="RHEA-COMP:10136"/>
        <dbReference type="Rhea" id="RHEA-COMP:20101"/>
        <dbReference type="ChEBI" id="CHEBI:15378"/>
        <dbReference type="ChEBI" id="CHEBI:30616"/>
        <dbReference type="ChEBI" id="CHEBI:46858"/>
        <dbReference type="ChEBI" id="CHEBI:61978"/>
        <dbReference type="ChEBI" id="CHEBI:456216"/>
        <dbReference type="EC" id="2.7.10.1"/>
    </reaction>
</comment>
<keyword evidence="15" id="KW-0524">Neurogenesis</keyword>
<keyword evidence="20 28" id="KW-0675">Receptor</keyword>
<dbReference type="PRINTS" id="PR00109">
    <property type="entry name" value="TYRKINASE"/>
</dbReference>
<dbReference type="InterPro" id="IPR002011">
    <property type="entry name" value="Tyr_kinase_rcpt_2_CS"/>
</dbReference>
<evidence type="ECO:0000256" key="15">
    <source>
        <dbReference type="ARBA" id="ARBA00022902"/>
    </source>
</evidence>
<dbReference type="Proteomes" id="UP000694397">
    <property type="component" value="Chromosome 11"/>
</dbReference>
<keyword evidence="6" id="KW-0433">Leucine-rich repeat</keyword>
<keyword evidence="13" id="KW-0221">Differentiation</keyword>
<dbReference type="GO" id="GO:0005886">
    <property type="term" value="C:plasma membrane"/>
    <property type="evidence" value="ECO:0007669"/>
    <property type="project" value="UniProtKB-SubCell"/>
</dbReference>
<dbReference type="SMART" id="SM00409">
    <property type="entry name" value="IG"/>
    <property type="match status" value="1"/>
</dbReference>
<dbReference type="Pfam" id="PF00047">
    <property type="entry name" value="ig"/>
    <property type="match status" value="1"/>
</dbReference>
<evidence type="ECO:0000256" key="9">
    <source>
        <dbReference type="ARBA" id="ARBA00022729"/>
    </source>
</evidence>
<dbReference type="InterPro" id="IPR020635">
    <property type="entry name" value="Tyr_kinase_cat_dom"/>
</dbReference>
<dbReference type="PROSITE" id="PS00239">
    <property type="entry name" value="RECEPTOR_TYR_KIN_II"/>
    <property type="match status" value="1"/>
</dbReference>
<keyword evidence="34" id="KW-1185">Reference proteome</keyword>
<dbReference type="Pfam" id="PF07714">
    <property type="entry name" value="PK_Tyr_Ser-Thr"/>
    <property type="match status" value="1"/>
</dbReference>
<dbReference type="PROSITE" id="PS50835">
    <property type="entry name" value="IG_LIKE"/>
    <property type="match status" value="1"/>
</dbReference>
<dbReference type="SMART" id="SM00408">
    <property type="entry name" value="IGc2"/>
    <property type="match status" value="1"/>
</dbReference>
<dbReference type="InterPro" id="IPR013783">
    <property type="entry name" value="Ig-like_fold"/>
</dbReference>
<dbReference type="InterPro" id="IPR008266">
    <property type="entry name" value="Tyr_kinase_AS"/>
</dbReference>
<dbReference type="PANTHER" id="PTHR24416">
    <property type="entry name" value="TYROSINE-PROTEIN KINASE RECEPTOR"/>
    <property type="match status" value="1"/>
</dbReference>
<dbReference type="Ensembl" id="ENSSFOT00015029985.2">
    <property type="protein sequence ID" value="ENSSFOP00015029647.2"/>
    <property type="gene ID" value="ENSSFOG00015019029.2"/>
</dbReference>
<dbReference type="AlphaFoldDB" id="A0A8C9V7H9"/>
<name>A0A8C9V7H9_SCLFO</name>
<feature type="binding site" evidence="25 27">
    <location>
        <position position="539"/>
    </location>
    <ligand>
        <name>ATP</name>
        <dbReference type="ChEBI" id="CHEBI:30616"/>
    </ligand>
</feature>
<keyword evidence="17 29" id="KW-0472">Membrane</keyword>
<dbReference type="GO" id="GO:0030424">
    <property type="term" value="C:axon"/>
    <property type="evidence" value="ECO:0007669"/>
    <property type="project" value="TreeGrafter"/>
</dbReference>
<dbReference type="GO" id="GO:1990090">
    <property type="term" value="P:cellular response to nerve growth factor stimulus"/>
    <property type="evidence" value="ECO:0007669"/>
    <property type="project" value="TreeGrafter"/>
</dbReference>
<proteinExistence type="inferred from homology"/>
<evidence type="ECO:0000256" key="29">
    <source>
        <dbReference type="SAM" id="Phobius"/>
    </source>
</evidence>
<evidence type="ECO:0000256" key="7">
    <source>
        <dbReference type="ARBA" id="ARBA00022679"/>
    </source>
</evidence>
<evidence type="ECO:0000256" key="11">
    <source>
        <dbReference type="ARBA" id="ARBA00022741"/>
    </source>
</evidence>
<evidence type="ECO:0000259" key="31">
    <source>
        <dbReference type="PROSITE" id="PS50011"/>
    </source>
</evidence>
<evidence type="ECO:0000256" key="10">
    <source>
        <dbReference type="ARBA" id="ARBA00022737"/>
    </source>
</evidence>
<dbReference type="GO" id="GO:0007169">
    <property type="term" value="P:cell surface receptor protein tyrosine kinase signaling pathway"/>
    <property type="evidence" value="ECO:0007669"/>
    <property type="project" value="InterPro"/>
</dbReference>
<dbReference type="OrthoDB" id="3256376at2759"/>
<evidence type="ECO:0000256" key="13">
    <source>
        <dbReference type="ARBA" id="ARBA00022782"/>
    </source>
</evidence>
<dbReference type="PROSITE" id="PS00107">
    <property type="entry name" value="PROTEIN_KINASE_ATP"/>
    <property type="match status" value="1"/>
</dbReference>
<dbReference type="InterPro" id="IPR036179">
    <property type="entry name" value="Ig-like_dom_sf"/>
</dbReference>
<evidence type="ECO:0000256" key="26">
    <source>
        <dbReference type="PIRSR" id="PIRSR620777-52"/>
    </source>
</evidence>
<dbReference type="FunFam" id="2.60.40.10:FF:000251">
    <property type="entry name" value="Tyrosine-protein kinase receptor"/>
    <property type="match status" value="1"/>
</dbReference>
<keyword evidence="19" id="KW-1015">Disulfide bond</keyword>
<dbReference type="GO" id="GO:0043121">
    <property type="term" value="F:neurotrophin binding"/>
    <property type="evidence" value="ECO:0007669"/>
    <property type="project" value="TreeGrafter"/>
</dbReference>
<evidence type="ECO:0000256" key="28">
    <source>
        <dbReference type="RuleBase" id="RU000312"/>
    </source>
</evidence>
<dbReference type="GO" id="GO:0005524">
    <property type="term" value="F:ATP binding"/>
    <property type="evidence" value="ECO:0007669"/>
    <property type="project" value="UniProtKB-UniRule"/>
</dbReference>
<dbReference type="EC" id="2.7.10.1" evidence="28"/>
<sequence>MDLSPFPSRIRWWRVLFLLSIFQDYLSSMLDCPPTCTCSPTEIYCNKSDQGKFFPLLALQDTGNNGNNSNSIPDLFKNITSIHIENWTGLQTLKDVDMELYTGLQRLTIMNCNLRVIQPRAFAQNPHLRYINLSKNPLTTLSWQLFQNLQLVELRLEGVVFECGCGIRWIQLWQHRGEATLHTQHLFCNNGMSKIPLKSMNISHCDLPEISVTHSNLMVIEGDNVTVTCNGSGAPLPEVDWTVNSLHSINTHQSNVYWPNVHSINLTLVNTSRDDNGFILTCIAENMVGMTNASIQLIVQFPPVILTLEEPERRHDTCIEFTVRGYPHPTLRWFYGDREIPHTESIRTEMEIYQDYLEGCLMFKNPTHHNNGNYTLEASNFLGTATKTVFGHFLEAPPFPDIVGLAGFACVLLVVLFILINKYGRRSKFGMKGPVAVISGEEDSASPLHHVNHGIISPCSLDAAPDAVVIGMTRIPVIENPQYFRHGHNCNKPTTYVQHIKRRDIVLKRELGEGAFGKVFLAECYNLSPTKEKILVAVKTLKDPTLAARKDFQREAELLTNLQHEHIVRFYGVCVDGDPLIMVFEYMKHGDLNKFLRAHGPDAMILVDGQPMQSSGELSLSQMLHVATQIAAGMVYLASQHFVHRDLATRNCLVGNGLLVKIGDFGMSRDIYSMDYYRHIILLQRNVGGHTMLPIRWMPPESIMYRKFTTESDVWSFGIILWEIFTYGKQPWFQLSNNEVIECITQGRVLERPRICPKEVYDIMLGCWQREPHQRLSIKDIQKILYALGKTAPVYLDILG</sequence>
<dbReference type="InterPro" id="IPR001611">
    <property type="entry name" value="Leu-rich_rpt"/>
</dbReference>
<evidence type="ECO:0000256" key="12">
    <source>
        <dbReference type="ARBA" id="ARBA00022777"/>
    </source>
</evidence>
<evidence type="ECO:0000256" key="16">
    <source>
        <dbReference type="ARBA" id="ARBA00022989"/>
    </source>
</evidence>
<dbReference type="Gene3D" id="2.60.40.10">
    <property type="entry name" value="Immunoglobulins"/>
    <property type="match status" value="2"/>
</dbReference>
<dbReference type="CDD" id="cd05094">
    <property type="entry name" value="PTKc_TrkC"/>
    <property type="match status" value="1"/>
</dbReference>
<dbReference type="Gene3D" id="3.80.10.10">
    <property type="entry name" value="Ribonuclease Inhibitor"/>
    <property type="match status" value="1"/>
</dbReference>
<dbReference type="InterPro" id="IPR003598">
    <property type="entry name" value="Ig_sub2"/>
</dbReference>
<evidence type="ECO:0000256" key="23">
    <source>
        <dbReference type="ARBA" id="ARBA00051243"/>
    </source>
</evidence>
<evidence type="ECO:0000313" key="34">
    <source>
        <dbReference type="Proteomes" id="UP000694397"/>
    </source>
</evidence>
<evidence type="ECO:0000256" key="19">
    <source>
        <dbReference type="ARBA" id="ARBA00023157"/>
    </source>
</evidence>
<evidence type="ECO:0000256" key="25">
    <source>
        <dbReference type="PIRSR" id="PIRSR620777-51"/>
    </source>
</evidence>
<evidence type="ECO:0000256" key="6">
    <source>
        <dbReference type="ARBA" id="ARBA00022614"/>
    </source>
</evidence>
<feature type="domain" description="Ig-like" evidence="32">
    <location>
        <begin position="208"/>
        <end position="300"/>
    </location>
</feature>
<evidence type="ECO:0000256" key="20">
    <source>
        <dbReference type="ARBA" id="ARBA00023170"/>
    </source>
</evidence>
<dbReference type="GO" id="GO:0005030">
    <property type="term" value="F:neurotrophin receptor activity"/>
    <property type="evidence" value="ECO:0007669"/>
    <property type="project" value="TreeGrafter"/>
</dbReference>
<dbReference type="CDD" id="cd04971">
    <property type="entry name" value="IgI_TrKABC_d5"/>
    <property type="match status" value="1"/>
</dbReference>
<evidence type="ECO:0000256" key="18">
    <source>
        <dbReference type="ARBA" id="ARBA00023137"/>
    </source>
</evidence>
<evidence type="ECO:0000256" key="3">
    <source>
        <dbReference type="ARBA" id="ARBA00022473"/>
    </source>
</evidence>
<dbReference type="Gene3D" id="3.30.200.20">
    <property type="entry name" value="Phosphorylase Kinase, domain 1"/>
    <property type="match status" value="1"/>
</dbReference>
<feature type="active site" description="Proton acceptor" evidence="24">
    <location>
        <position position="646"/>
    </location>
</feature>
<dbReference type="InterPro" id="IPR001245">
    <property type="entry name" value="Ser-Thr/Tyr_kinase_cat_dom"/>
</dbReference>
<feature type="transmembrane region" description="Helical" evidence="29">
    <location>
        <begin position="402"/>
        <end position="421"/>
    </location>
</feature>
<keyword evidence="10" id="KW-0677">Repeat</keyword>
<feature type="domain" description="Protein kinase" evidence="31">
    <location>
        <begin position="505"/>
        <end position="795"/>
    </location>
</feature>
<feature type="signal peptide" evidence="30">
    <location>
        <begin position="1"/>
        <end position="28"/>
    </location>
</feature>
<dbReference type="InterPro" id="IPR050122">
    <property type="entry name" value="RTK"/>
</dbReference>
<keyword evidence="14 25" id="KW-0067">ATP-binding</keyword>
<dbReference type="GO" id="GO:0051897">
    <property type="term" value="P:positive regulation of phosphatidylinositol 3-kinase/protein kinase B signal transduction"/>
    <property type="evidence" value="ECO:0007669"/>
    <property type="project" value="TreeGrafter"/>
</dbReference>
<dbReference type="PROSITE" id="PS50011">
    <property type="entry name" value="PROTEIN_KINASE_DOM"/>
    <property type="match status" value="1"/>
</dbReference>
<keyword evidence="7" id="KW-0808">Transferase</keyword>
<dbReference type="GO" id="GO:0004714">
    <property type="term" value="F:transmembrane receptor protein tyrosine kinase activity"/>
    <property type="evidence" value="ECO:0007669"/>
    <property type="project" value="UniProtKB-EC"/>
</dbReference>
<dbReference type="SMART" id="SM00219">
    <property type="entry name" value="TyrKc"/>
    <property type="match status" value="1"/>
</dbReference>
<dbReference type="Pfam" id="PF16920">
    <property type="entry name" value="LRRCT_2"/>
    <property type="match status" value="1"/>
</dbReference>
<evidence type="ECO:0000256" key="1">
    <source>
        <dbReference type="ARBA" id="ARBA00004251"/>
    </source>
</evidence>
<dbReference type="InterPro" id="IPR007110">
    <property type="entry name" value="Ig-like_dom"/>
</dbReference>
<dbReference type="FunFam" id="3.30.200.20:FF:000033">
    <property type="entry name" value="Tyrosine-protein kinase receptor"/>
    <property type="match status" value="1"/>
</dbReference>
<keyword evidence="11 25" id="KW-0547">Nucleotide-binding</keyword>
<reference evidence="33" key="2">
    <citation type="submission" date="2025-08" db="UniProtKB">
        <authorList>
            <consortium name="Ensembl"/>
        </authorList>
    </citation>
    <scope>IDENTIFICATION</scope>
</reference>
<dbReference type="InterPro" id="IPR000719">
    <property type="entry name" value="Prot_kinase_dom"/>
</dbReference>